<dbReference type="OrthoDB" id="1650670at2"/>
<dbReference type="PROSITE" id="PS00041">
    <property type="entry name" value="HTH_ARAC_FAMILY_1"/>
    <property type="match status" value="1"/>
</dbReference>
<dbReference type="SMART" id="SM00342">
    <property type="entry name" value="HTH_ARAC"/>
    <property type="match status" value="1"/>
</dbReference>
<dbReference type="GeneID" id="93162829"/>
<evidence type="ECO:0000256" key="1">
    <source>
        <dbReference type="ARBA" id="ARBA00023015"/>
    </source>
</evidence>
<dbReference type="GO" id="GO:0043565">
    <property type="term" value="F:sequence-specific DNA binding"/>
    <property type="evidence" value="ECO:0007669"/>
    <property type="project" value="InterPro"/>
</dbReference>
<reference evidence="5 6" key="1">
    <citation type="submission" date="2011-04" db="EMBL/GenBank/DDBJ databases">
        <title>The Genome Sequence of Clostridium citroniae WAL-19142.</title>
        <authorList>
            <consortium name="The Broad Institute Genome Sequencing Platform"/>
            <person name="Earl A."/>
            <person name="Ward D."/>
            <person name="Feldgarden M."/>
            <person name="Gevers D."/>
            <person name="Warren Y.A."/>
            <person name="Tyrrell K.L."/>
            <person name="Citron D.M."/>
            <person name="Goldstein E.J."/>
            <person name="Daigneault M."/>
            <person name="Allen-Vercoe E."/>
            <person name="Young S.K."/>
            <person name="Zeng Q."/>
            <person name="Gargeya S."/>
            <person name="Fitzgerald M."/>
            <person name="Haas B."/>
            <person name="Abouelleil A."/>
            <person name="Alvarado L."/>
            <person name="Arachchi H.M."/>
            <person name="Berlin A."/>
            <person name="Brown A."/>
            <person name="Chapman S.B."/>
            <person name="Chen Z."/>
            <person name="Dunbar C."/>
            <person name="Freedman E."/>
            <person name="Gearin G."/>
            <person name="Gellesch M."/>
            <person name="Goldberg J."/>
            <person name="Griggs A."/>
            <person name="Gujja S."/>
            <person name="Heilman E.R."/>
            <person name="Heiman D."/>
            <person name="Howarth C."/>
            <person name="Larson L."/>
            <person name="Lui A."/>
            <person name="MacDonald P.J."/>
            <person name="Mehta T."/>
            <person name="Montmayeur A."/>
            <person name="Murphy C."/>
            <person name="Neiman D."/>
            <person name="Pearson M."/>
            <person name="Priest M."/>
            <person name="Roberts A."/>
            <person name="Saif S."/>
            <person name="Shea T."/>
            <person name="Shenoy N."/>
            <person name="Sisk P."/>
            <person name="Stolte C."/>
            <person name="Sykes S."/>
            <person name="White J."/>
            <person name="Yandava C."/>
            <person name="Wortman J."/>
            <person name="Nusbaum C."/>
            <person name="Birren B."/>
        </authorList>
    </citation>
    <scope>NUCLEOTIDE SEQUENCE [LARGE SCALE GENOMIC DNA]</scope>
    <source>
        <strain evidence="5 6">WAL-19142</strain>
    </source>
</reference>
<keyword evidence="1" id="KW-0805">Transcription regulation</keyword>
<dbReference type="Proteomes" id="UP000037392">
    <property type="component" value="Unassembled WGS sequence"/>
</dbReference>
<evidence type="ECO:0000313" key="5">
    <source>
        <dbReference type="EMBL" id="KMW17272.1"/>
    </source>
</evidence>
<name>A0A0J9BWC5_9FIRM</name>
<dbReference type="Gene3D" id="1.10.10.60">
    <property type="entry name" value="Homeodomain-like"/>
    <property type="match status" value="2"/>
</dbReference>
<dbReference type="Pfam" id="PF12833">
    <property type="entry name" value="HTH_18"/>
    <property type="match status" value="1"/>
</dbReference>
<dbReference type="RefSeq" id="WP_048930523.1">
    <property type="nucleotide sequence ID" value="NZ_KQ235880.1"/>
</dbReference>
<dbReference type="InterPro" id="IPR009057">
    <property type="entry name" value="Homeodomain-like_sf"/>
</dbReference>
<dbReference type="PROSITE" id="PS01124">
    <property type="entry name" value="HTH_ARAC_FAMILY_2"/>
    <property type="match status" value="1"/>
</dbReference>
<dbReference type="PATRIC" id="fig|742734.4.peg.4208"/>
<keyword evidence="2" id="KW-0238">DNA-binding</keyword>
<evidence type="ECO:0000313" key="6">
    <source>
        <dbReference type="Proteomes" id="UP000037392"/>
    </source>
</evidence>
<accession>A0A0J9BWC5</accession>
<dbReference type="InterPro" id="IPR018060">
    <property type="entry name" value="HTH_AraC"/>
</dbReference>
<gene>
    <name evidence="5" type="ORF">HMPREF9470_03925</name>
</gene>
<keyword evidence="3" id="KW-0804">Transcription</keyword>
<dbReference type="PANTHER" id="PTHR43280:SF2">
    <property type="entry name" value="HTH-TYPE TRANSCRIPTIONAL REGULATOR EXSA"/>
    <property type="match status" value="1"/>
</dbReference>
<feature type="domain" description="HTH araC/xylS-type" evidence="4">
    <location>
        <begin position="180"/>
        <end position="278"/>
    </location>
</feature>
<dbReference type="Pfam" id="PF10114">
    <property type="entry name" value="PocR"/>
    <property type="match status" value="1"/>
</dbReference>
<dbReference type="SUPFAM" id="SSF46689">
    <property type="entry name" value="Homeodomain-like"/>
    <property type="match status" value="2"/>
</dbReference>
<dbReference type="PRINTS" id="PR00032">
    <property type="entry name" value="HTHARAC"/>
</dbReference>
<dbReference type="EMBL" id="ADLK01000028">
    <property type="protein sequence ID" value="KMW17272.1"/>
    <property type="molecule type" value="Genomic_DNA"/>
</dbReference>
<evidence type="ECO:0000256" key="2">
    <source>
        <dbReference type="ARBA" id="ARBA00023125"/>
    </source>
</evidence>
<organism evidence="5 6">
    <name type="scientific">[Clostridium] citroniae WAL-19142</name>
    <dbReference type="NCBI Taxonomy" id="742734"/>
    <lineage>
        <taxon>Bacteria</taxon>
        <taxon>Bacillati</taxon>
        <taxon>Bacillota</taxon>
        <taxon>Clostridia</taxon>
        <taxon>Lachnospirales</taxon>
        <taxon>Lachnospiraceae</taxon>
        <taxon>Enterocloster</taxon>
    </lineage>
</organism>
<dbReference type="InterPro" id="IPR020449">
    <property type="entry name" value="Tscrpt_reg_AraC-type_HTH"/>
</dbReference>
<comment type="caution">
    <text evidence="5">The sequence shown here is derived from an EMBL/GenBank/DDBJ whole genome shotgun (WGS) entry which is preliminary data.</text>
</comment>
<proteinExistence type="predicted"/>
<dbReference type="PANTHER" id="PTHR43280">
    <property type="entry name" value="ARAC-FAMILY TRANSCRIPTIONAL REGULATOR"/>
    <property type="match status" value="1"/>
</dbReference>
<dbReference type="InterPro" id="IPR018771">
    <property type="entry name" value="PocR_dom"/>
</dbReference>
<dbReference type="InterPro" id="IPR018062">
    <property type="entry name" value="HTH_AraC-typ_CS"/>
</dbReference>
<dbReference type="GO" id="GO:0003700">
    <property type="term" value="F:DNA-binding transcription factor activity"/>
    <property type="evidence" value="ECO:0007669"/>
    <property type="project" value="InterPro"/>
</dbReference>
<sequence>MQACKVHINTAKMVSILNPISKLLKTPVLFYATESKQWFGASKRNLPFCYMMERSPVTNAFCTHCDQQADEQCARQKNAYAYHCHAGLIEVACPVYIDNTYVGFLIIGQFRTKKAGLEKEYARKLALLCEAEPDTLYKKYYSQPLIGAEAVDGIKLIAGMIRSRLLEEKVFSLEYHEVIKKVENYINQNICSPLPLKGIAQHVFMSSAYLSTTYKNVTGKNITDYIQERRVSAACFLIRTTSKSISKVAQETGFSDANYFTKVFKKKTGMTPREYRQRWKDGDIEE</sequence>
<evidence type="ECO:0000259" key="4">
    <source>
        <dbReference type="PROSITE" id="PS01124"/>
    </source>
</evidence>
<protein>
    <recommendedName>
        <fullName evidence="4">HTH araC/xylS-type domain-containing protein</fullName>
    </recommendedName>
</protein>
<evidence type="ECO:0000256" key="3">
    <source>
        <dbReference type="ARBA" id="ARBA00023163"/>
    </source>
</evidence>
<dbReference type="AlphaFoldDB" id="A0A0J9BWC5"/>